<evidence type="ECO:0000313" key="2">
    <source>
        <dbReference type="Proteomes" id="UP000198878"/>
    </source>
</evidence>
<dbReference type="RefSeq" id="WP_086674292.1">
    <property type="nucleotide sequence ID" value="NZ_FNUJ01000003.1"/>
</dbReference>
<dbReference type="Proteomes" id="UP000198878">
    <property type="component" value="Unassembled WGS sequence"/>
</dbReference>
<sequence length="510" mass="55998">MTEPVPVSALGSELERYELAAELSPEEFEHYYDTEVELESRLTAMAGERAAQHEFAESRDLLDEVIKLNQVMREVARKQLDRPGTGEPFKERLVAAADAATGLILLIQGQLCQNKAEEQLLGGNLVEGKVHLEQASECYGELFGSSLPQSETGRVAGALTITKIEFFDGVAAMQRGKYEMAMESFEGARSKYGVLKDDLESAADADRRAQNTIGKLLRELDDQFAYTDIMIRFVSFFGQMQADNIGEALVYVDDAVALYEAWVKRAAATALPSQVQGSRAMELAHFKGWRAWAHAEHALERQDWGACQGQILAARTHWADSSDLARRHALLGMLTPQYQTSNGEMLLQATTRRWKSAKRLYEEIDRLKEYYRTAGALTVTQNAYGGNVVKHEETSNISVGGNVEGPVAAGHARVHVGDRITTSGDTKTVTELRDLADNLAELREALQSWATTDAQRESITQLATAEQQARIGDEKGVAAHLKKAGQWALTMAGKLAMTAAETAIKTSLGG</sequence>
<reference evidence="2" key="1">
    <citation type="submission" date="2016-10" db="EMBL/GenBank/DDBJ databases">
        <authorList>
            <person name="Varghese N."/>
            <person name="Submissions S."/>
        </authorList>
    </citation>
    <scope>NUCLEOTIDE SEQUENCE [LARGE SCALE GENOMIC DNA]</scope>
    <source>
        <strain evidence="2">DSM 44654</strain>
    </source>
</reference>
<protein>
    <submittedName>
        <fullName evidence="1">Uncharacterized protein</fullName>
    </submittedName>
</protein>
<dbReference type="EMBL" id="FNUJ01000003">
    <property type="protein sequence ID" value="SEF27312.1"/>
    <property type="molecule type" value="Genomic_DNA"/>
</dbReference>
<gene>
    <name evidence="1" type="ORF">SAMN05421837_103734</name>
</gene>
<keyword evidence="2" id="KW-1185">Reference proteome</keyword>
<organism evidence="1 2">
    <name type="scientific">Amycolatopsis pretoriensis</name>
    <dbReference type="NCBI Taxonomy" id="218821"/>
    <lineage>
        <taxon>Bacteria</taxon>
        <taxon>Bacillati</taxon>
        <taxon>Actinomycetota</taxon>
        <taxon>Actinomycetes</taxon>
        <taxon>Pseudonocardiales</taxon>
        <taxon>Pseudonocardiaceae</taxon>
        <taxon>Amycolatopsis</taxon>
    </lineage>
</organism>
<evidence type="ECO:0000313" key="1">
    <source>
        <dbReference type="EMBL" id="SEF27312.1"/>
    </source>
</evidence>
<dbReference type="STRING" id="218821.SAMN05421837_103734"/>
<dbReference type="OrthoDB" id="9836469at2"/>
<dbReference type="AlphaFoldDB" id="A0A1H5QMD1"/>
<proteinExistence type="predicted"/>
<accession>A0A1H5QMD1</accession>
<name>A0A1H5QMD1_9PSEU</name>